<feature type="domain" description="HTH tetR-type" evidence="3">
    <location>
        <begin position="21"/>
        <end position="81"/>
    </location>
</feature>
<evidence type="ECO:0000256" key="2">
    <source>
        <dbReference type="PROSITE-ProRule" id="PRU00335"/>
    </source>
</evidence>
<accession>A0ABP8LPZ5</accession>
<evidence type="ECO:0000259" key="3">
    <source>
        <dbReference type="PROSITE" id="PS50977"/>
    </source>
</evidence>
<dbReference type="InterPro" id="IPR001647">
    <property type="entry name" value="HTH_TetR"/>
</dbReference>
<dbReference type="PROSITE" id="PS50977">
    <property type="entry name" value="HTH_TETR_2"/>
    <property type="match status" value="1"/>
</dbReference>
<dbReference type="EMBL" id="BAABHC010000014">
    <property type="protein sequence ID" value="GAA4433918.1"/>
    <property type="molecule type" value="Genomic_DNA"/>
</dbReference>
<reference evidence="5" key="1">
    <citation type="journal article" date="2019" name="Int. J. Syst. Evol. Microbiol.">
        <title>The Global Catalogue of Microorganisms (GCM) 10K type strain sequencing project: providing services to taxonomists for standard genome sequencing and annotation.</title>
        <authorList>
            <consortium name="The Broad Institute Genomics Platform"/>
            <consortium name="The Broad Institute Genome Sequencing Center for Infectious Disease"/>
            <person name="Wu L."/>
            <person name="Ma J."/>
        </authorList>
    </citation>
    <scope>NUCLEOTIDE SEQUENCE [LARGE SCALE GENOMIC DNA]</scope>
    <source>
        <strain evidence="5">JCM 17926</strain>
    </source>
</reference>
<dbReference type="SUPFAM" id="SSF46689">
    <property type="entry name" value="Homeodomain-like"/>
    <property type="match status" value="1"/>
</dbReference>
<name>A0ABP8LPZ5_9BACT</name>
<dbReference type="Pfam" id="PF00440">
    <property type="entry name" value="TetR_N"/>
    <property type="match status" value="1"/>
</dbReference>
<organism evidence="4 5">
    <name type="scientific">Pontibacter saemangeumensis</name>
    <dbReference type="NCBI Taxonomy" id="1084525"/>
    <lineage>
        <taxon>Bacteria</taxon>
        <taxon>Pseudomonadati</taxon>
        <taxon>Bacteroidota</taxon>
        <taxon>Cytophagia</taxon>
        <taxon>Cytophagales</taxon>
        <taxon>Hymenobacteraceae</taxon>
        <taxon>Pontibacter</taxon>
    </lineage>
</organism>
<feature type="DNA-binding region" description="H-T-H motif" evidence="2">
    <location>
        <begin position="44"/>
        <end position="63"/>
    </location>
</feature>
<dbReference type="InterPro" id="IPR009057">
    <property type="entry name" value="Homeodomain-like_sf"/>
</dbReference>
<evidence type="ECO:0000256" key="1">
    <source>
        <dbReference type="ARBA" id="ARBA00023125"/>
    </source>
</evidence>
<dbReference type="RefSeq" id="WP_345159365.1">
    <property type="nucleotide sequence ID" value="NZ_BAABHC010000014.1"/>
</dbReference>
<comment type="caution">
    <text evidence="4">The sequence shown here is derived from an EMBL/GenBank/DDBJ whole genome shotgun (WGS) entry which is preliminary data.</text>
</comment>
<sequence>MSTNLYISLSHKSYLREPDSTELGRKIISESINMMDALGFEQFTFKKLAAAIGSTEASIYRYFENKHKLLVYLVSWYWAWLHFTVTFQTHNIQNPRQRLRRAIEVLAKAGLDDDPNVSHIDERILYRVVVAESAKVYHTKEVDAENKDGYFLEFKRLCRHLAQMVLDINPAYPYPHALISTAMEAAHQQMYFARHLPSLTEVKDAKHPEEETTFFLKHLLFSAIDCTQKQSKLYEHE</sequence>
<gene>
    <name evidence="4" type="ORF">GCM10023188_24200</name>
</gene>
<dbReference type="Gene3D" id="1.10.357.10">
    <property type="entry name" value="Tetracycline Repressor, domain 2"/>
    <property type="match status" value="1"/>
</dbReference>
<proteinExistence type="predicted"/>
<dbReference type="PRINTS" id="PR00455">
    <property type="entry name" value="HTHTETR"/>
</dbReference>
<evidence type="ECO:0000313" key="5">
    <source>
        <dbReference type="Proteomes" id="UP001500552"/>
    </source>
</evidence>
<keyword evidence="1 2" id="KW-0238">DNA-binding</keyword>
<evidence type="ECO:0000313" key="4">
    <source>
        <dbReference type="EMBL" id="GAA4433918.1"/>
    </source>
</evidence>
<protein>
    <submittedName>
        <fullName evidence="4">TetR/AcrR family transcriptional regulator</fullName>
    </submittedName>
</protein>
<dbReference type="Proteomes" id="UP001500552">
    <property type="component" value="Unassembled WGS sequence"/>
</dbReference>
<keyword evidence="5" id="KW-1185">Reference proteome</keyword>